<evidence type="ECO:0000256" key="3">
    <source>
        <dbReference type="ARBA" id="ARBA00022452"/>
    </source>
</evidence>
<comment type="caution">
    <text evidence="9">The sequence shown here is derived from an EMBL/GenBank/DDBJ whole genome shotgun (WGS) entry which is preliminary data.</text>
</comment>
<keyword evidence="4" id="KW-0812">Transmembrane</keyword>
<reference evidence="9 10" key="1">
    <citation type="submission" date="2017-07" db="EMBL/GenBank/DDBJ databases">
        <title>Niveispirillum cyanobacteriorum sp. nov., isolated from cyanobacterial aggregates in a eutrophic lake.</title>
        <authorList>
            <person name="Cai H."/>
        </authorList>
    </citation>
    <scope>NUCLEOTIDE SEQUENCE [LARGE SCALE GENOMIC DNA]</scope>
    <source>
        <strain evidence="10">TH1-14</strain>
    </source>
</reference>
<dbReference type="Pfam" id="PF13620">
    <property type="entry name" value="CarboxypepD_reg"/>
    <property type="match status" value="1"/>
</dbReference>
<keyword evidence="6" id="KW-0998">Cell outer membrane</keyword>
<gene>
    <name evidence="9" type="ORF">CHU95_07605</name>
</gene>
<evidence type="ECO:0000256" key="2">
    <source>
        <dbReference type="ARBA" id="ARBA00022448"/>
    </source>
</evidence>
<dbReference type="SUPFAM" id="SSF49452">
    <property type="entry name" value="Starch-binding domain-like"/>
    <property type="match status" value="1"/>
</dbReference>
<keyword evidence="5" id="KW-0472">Membrane</keyword>
<feature type="domain" description="TonB-dependent receptor plug" evidence="7">
    <location>
        <begin position="164"/>
        <end position="245"/>
    </location>
</feature>
<dbReference type="RefSeq" id="WP_094455347.1">
    <property type="nucleotide sequence ID" value="NZ_NOXU01000025.1"/>
</dbReference>
<dbReference type="GO" id="GO:0009279">
    <property type="term" value="C:cell outer membrane"/>
    <property type="evidence" value="ECO:0007669"/>
    <property type="project" value="UniProtKB-SubCell"/>
</dbReference>
<feature type="domain" description="TonB-dependent transporter Oar-like beta-barrel" evidence="8">
    <location>
        <begin position="254"/>
        <end position="321"/>
    </location>
</feature>
<dbReference type="EMBL" id="NOXU01000025">
    <property type="protein sequence ID" value="OYQ35580.1"/>
    <property type="molecule type" value="Genomic_DNA"/>
</dbReference>
<dbReference type="SUPFAM" id="SSF56935">
    <property type="entry name" value="Porins"/>
    <property type="match status" value="1"/>
</dbReference>
<dbReference type="Gene3D" id="2.60.40.1120">
    <property type="entry name" value="Carboxypeptidase-like, regulatory domain"/>
    <property type="match status" value="1"/>
</dbReference>
<evidence type="ECO:0000256" key="1">
    <source>
        <dbReference type="ARBA" id="ARBA00004571"/>
    </source>
</evidence>
<evidence type="ECO:0000256" key="5">
    <source>
        <dbReference type="ARBA" id="ARBA00023136"/>
    </source>
</evidence>
<dbReference type="OrthoDB" id="9768147at2"/>
<protein>
    <recommendedName>
        <fullName evidence="11">TonB-dependent receptor</fullName>
    </recommendedName>
</protein>
<dbReference type="GO" id="GO:0015344">
    <property type="term" value="F:siderophore uptake transmembrane transporter activity"/>
    <property type="evidence" value="ECO:0007669"/>
    <property type="project" value="TreeGrafter"/>
</dbReference>
<evidence type="ECO:0008006" key="11">
    <source>
        <dbReference type="Google" id="ProtNLM"/>
    </source>
</evidence>
<dbReference type="PANTHER" id="PTHR30069">
    <property type="entry name" value="TONB-DEPENDENT OUTER MEMBRANE RECEPTOR"/>
    <property type="match status" value="1"/>
</dbReference>
<evidence type="ECO:0000313" key="10">
    <source>
        <dbReference type="Proteomes" id="UP000216998"/>
    </source>
</evidence>
<organism evidence="9 10">
    <name type="scientific">Niveispirillum lacus</name>
    <dbReference type="NCBI Taxonomy" id="1981099"/>
    <lineage>
        <taxon>Bacteria</taxon>
        <taxon>Pseudomonadati</taxon>
        <taxon>Pseudomonadota</taxon>
        <taxon>Alphaproteobacteria</taxon>
        <taxon>Rhodospirillales</taxon>
        <taxon>Azospirillaceae</taxon>
        <taxon>Niveispirillum</taxon>
    </lineage>
</organism>
<evidence type="ECO:0000259" key="7">
    <source>
        <dbReference type="Pfam" id="PF07715"/>
    </source>
</evidence>
<evidence type="ECO:0000259" key="8">
    <source>
        <dbReference type="Pfam" id="PF25183"/>
    </source>
</evidence>
<sequence length="1080" mass="117490">MTIEKKKAATILRRQLSALNIGTGALALAIASSWAIPAVAQQTTSSMTGQIVTAAGAPAAGAEVTIVHTPSGTRSVTSVNDQGRFQAGGLRVGGPYTVTITAPGSEPQVLEGIFISLGEPFALDLALGSQMEEIVVSGQRIAAKTVGIGTNFGESQVNNAPSISRDLKDIVRNDPKVFIDTGNSNAIQIAGANNRFNSLTIDGVKQNDDFGLNNGGYPTQRSPLSLETVEGLSVLTAPYDVEYSGFQGGTINVVTKSGGNDPHGSFYYFYGDESLSGDRSGSRRNLISPYKETTWGGSLSGALVEDKLFFYTNYEKYKNQAPVVFGTQDSGLGNPIQGVTTAQVNQVREIAQRVYGYDTLGLADGSLPEADEKILAKIDWNITDDHRASFAYQRNKGNNIIDASSSTSANPRTLSLQSNFYDRTQIMDSYSLQLFSDWTSDFSTEVKLARKEVESLRLPLNGLGFGEMRVTTPGGGQVVFGPDISSHSNYLTTTTDSAKIKGTYLLGDHKITGGYEYDKYDYFNLFLQRSLGYWEFSSIANFEARNASRFRYANAPSGNADDAAADWQYTQHSFYLQDTWDVTPDFQIQGGVRYELYENAKEPKANANFLSRYGISNTETIDGKDIWLPRLGITYRPFEDTTVRGGAGLFTGVGPVVWLSNNYSNDGVTQRSIDVSRPATGTPSAADALLLNGVTGQVPAAAVARLASIGEGFVNALDPNYELPSSWKYSIAIDQSVDIPYLGDDWLFTAEAIYTEVKNANFYRDLRLVQTGTAPDGRPIYGQRPQTTVNATGATVTRAAGSDLLLTNTKKGDGLVLSLYVSKNWETDYGTFDLAGGYAYQNVKDASQGTSSVAGSNYEQFVTTNPNADLLDTSSYELKHRFNASTTYSVEYFDGYKTSLSLYGEARSGKPYSYVFGCSNTQNPFGDPACRSTRSRQALYVPTGASDPLIDWAASSITPAQMDSYIERNGLSKYRGQVMPRGALESSWIYSLDAKLAQEIPAPIEGHKAILTMDITNLTNLLNSSWGRNQEIPFFNAVNAINANIVNNKYVFTNTLREPSETVRNRASVWKIQLGVKYEF</sequence>
<keyword evidence="2" id="KW-0813">Transport</keyword>
<feature type="domain" description="TonB-dependent transporter Oar-like beta-barrel" evidence="8">
    <location>
        <begin position="369"/>
        <end position="1023"/>
    </location>
</feature>
<dbReference type="Pfam" id="PF25183">
    <property type="entry name" value="OMP_b-brl_4"/>
    <property type="match status" value="2"/>
</dbReference>
<dbReference type="AlphaFoldDB" id="A0A255Z4K5"/>
<keyword evidence="10" id="KW-1185">Reference proteome</keyword>
<dbReference type="InterPro" id="IPR013784">
    <property type="entry name" value="Carb-bd-like_fold"/>
</dbReference>
<evidence type="ECO:0000256" key="4">
    <source>
        <dbReference type="ARBA" id="ARBA00022692"/>
    </source>
</evidence>
<dbReference type="GO" id="GO:0044718">
    <property type="term" value="P:siderophore transmembrane transport"/>
    <property type="evidence" value="ECO:0007669"/>
    <property type="project" value="TreeGrafter"/>
</dbReference>
<dbReference type="Gene3D" id="2.40.170.20">
    <property type="entry name" value="TonB-dependent receptor, beta-barrel domain"/>
    <property type="match status" value="1"/>
</dbReference>
<dbReference type="InterPro" id="IPR012910">
    <property type="entry name" value="Plug_dom"/>
</dbReference>
<evidence type="ECO:0000256" key="6">
    <source>
        <dbReference type="ARBA" id="ARBA00023237"/>
    </source>
</evidence>
<accession>A0A255Z4K5</accession>
<keyword evidence="3" id="KW-1134">Transmembrane beta strand</keyword>
<comment type="subcellular location">
    <subcellularLocation>
        <location evidence="1">Cell outer membrane</location>
        <topology evidence="1">Multi-pass membrane protein</topology>
    </subcellularLocation>
</comment>
<dbReference type="Proteomes" id="UP000216998">
    <property type="component" value="Unassembled WGS sequence"/>
</dbReference>
<dbReference type="InterPro" id="IPR057601">
    <property type="entry name" value="Oar-like_b-barrel"/>
</dbReference>
<dbReference type="InterPro" id="IPR036942">
    <property type="entry name" value="Beta-barrel_TonB_sf"/>
</dbReference>
<dbReference type="Gene3D" id="2.170.130.10">
    <property type="entry name" value="TonB-dependent receptor, plug domain"/>
    <property type="match status" value="1"/>
</dbReference>
<proteinExistence type="predicted"/>
<dbReference type="InterPro" id="IPR039426">
    <property type="entry name" value="TonB-dep_rcpt-like"/>
</dbReference>
<dbReference type="PANTHER" id="PTHR30069:SF46">
    <property type="entry name" value="OAR PROTEIN"/>
    <property type="match status" value="1"/>
</dbReference>
<dbReference type="InterPro" id="IPR037066">
    <property type="entry name" value="Plug_dom_sf"/>
</dbReference>
<dbReference type="GO" id="GO:0030246">
    <property type="term" value="F:carbohydrate binding"/>
    <property type="evidence" value="ECO:0007669"/>
    <property type="project" value="InterPro"/>
</dbReference>
<name>A0A255Z4K5_9PROT</name>
<dbReference type="Pfam" id="PF07715">
    <property type="entry name" value="Plug"/>
    <property type="match status" value="1"/>
</dbReference>
<evidence type="ECO:0000313" key="9">
    <source>
        <dbReference type="EMBL" id="OYQ35580.1"/>
    </source>
</evidence>